<name>A0A173TR40_PARDI</name>
<accession>A0A173TR40</accession>
<protein>
    <submittedName>
        <fullName evidence="2">Uncharacterized protein</fullName>
    </submittedName>
</protein>
<reference evidence="2 3" key="1">
    <citation type="submission" date="2015-09" db="EMBL/GenBank/DDBJ databases">
        <authorList>
            <consortium name="Pathogen Informatics"/>
        </authorList>
    </citation>
    <scope>NUCLEOTIDE SEQUENCE [LARGE SCALE GENOMIC DNA]</scope>
    <source>
        <strain evidence="2 3">2789STDY5608872</strain>
    </source>
</reference>
<evidence type="ECO:0000256" key="1">
    <source>
        <dbReference type="SAM" id="MobiDB-lite"/>
    </source>
</evidence>
<sequence>MKKSSERRFGEPHKSSESEFGDTADKPKNIGRTAQKIIDLVISDLSMSAEAMAYKIRYKFPCCRKTNRKIAFYGYIVS</sequence>
<dbReference type="Proteomes" id="UP000095591">
    <property type="component" value="Unassembled WGS sequence"/>
</dbReference>
<evidence type="ECO:0000313" key="2">
    <source>
        <dbReference type="EMBL" id="CUN05392.1"/>
    </source>
</evidence>
<gene>
    <name evidence="2" type="ORF">ERS852429_01728</name>
</gene>
<organism evidence="2 3">
    <name type="scientific">Parabacteroides distasonis</name>
    <dbReference type="NCBI Taxonomy" id="823"/>
    <lineage>
        <taxon>Bacteria</taxon>
        <taxon>Pseudomonadati</taxon>
        <taxon>Bacteroidota</taxon>
        <taxon>Bacteroidia</taxon>
        <taxon>Bacteroidales</taxon>
        <taxon>Tannerellaceae</taxon>
        <taxon>Parabacteroides</taxon>
    </lineage>
</organism>
<proteinExistence type="predicted"/>
<dbReference type="AlphaFoldDB" id="A0A173TR40"/>
<feature type="region of interest" description="Disordered" evidence="1">
    <location>
        <begin position="1"/>
        <end position="28"/>
    </location>
</feature>
<evidence type="ECO:0000313" key="3">
    <source>
        <dbReference type="Proteomes" id="UP000095591"/>
    </source>
</evidence>
<dbReference type="EMBL" id="CYXP01000003">
    <property type="protein sequence ID" value="CUN05392.1"/>
    <property type="molecule type" value="Genomic_DNA"/>
</dbReference>